<organism evidence="3">
    <name type="scientific">Perkinsus marinus (strain ATCC 50983 / TXsc)</name>
    <dbReference type="NCBI Taxonomy" id="423536"/>
    <lineage>
        <taxon>Eukaryota</taxon>
        <taxon>Sar</taxon>
        <taxon>Alveolata</taxon>
        <taxon>Perkinsozoa</taxon>
        <taxon>Perkinsea</taxon>
        <taxon>Perkinsida</taxon>
        <taxon>Perkinsidae</taxon>
        <taxon>Perkinsus</taxon>
    </lineage>
</organism>
<dbReference type="InterPro" id="IPR003661">
    <property type="entry name" value="HisK_dim/P_dom"/>
</dbReference>
<evidence type="ECO:0000313" key="3">
    <source>
        <dbReference type="Proteomes" id="UP000007800"/>
    </source>
</evidence>
<dbReference type="InterPro" id="IPR000014">
    <property type="entry name" value="PAS"/>
</dbReference>
<dbReference type="AlphaFoldDB" id="C5LF87"/>
<dbReference type="InterPro" id="IPR036097">
    <property type="entry name" value="HisK_dim/P_sf"/>
</dbReference>
<protein>
    <submittedName>
        <fullName evidence="2">Two component histidine kinase, putative</fullName>
    </submittedName>
</protein>
<dbReference type="InterPro" id="IPR035965">
    <property type="entry name" value="PAS-like_dom_sf"/>
</dbReference>
<name>C5LF87_PERM5</name>
<keyword evidence="2" id="KW-0808">Transferase</keyword>
<dbReference type="CDD" id="cd00130">
    <property type="entry name" value="PAS"/>
    <property type="match status" value="1"/>
</dbReference>
<dbReference type="CDD" id="cd00082">
    <property type="entry name" value="HisKA"/>
    <property type="match status" value="1"/>
</dbReference>
<dbReference type="Gene3D" id="3.30.450.20">
    <property type="entry name" value="PAS domain"/>
    <property type="match status" value="1"/>
</dbReference>
<evidence type="ECO:0000259" key="1">
    <source>
        <dbReference type="PROSITE" id="PS50112"/>
    </source>
</evidence>
<keyword evidence="3" id="KW-1185">Reference proteome</keyword>
<dbReference type="Gene3D" id="1.10.287.130">
    <property type="match status" value="1"/>
</dbReference>
<dbReference type="SUPFAM" id="SSF47384">
    <property type="entry name" value="Homodimeric domain of signal transducing histidine kinase"/>
    <property type="match status" value="1"/>
</dbReference>
<sequence length="296" mass="33542">MTRSFDSHENAESPSEVDRLGLARRLSQVAVSEQRSALTVIALTECVLDAMVVTNLAGEVVAANQATVQLFGYDQNQLKAAKMSVFMTPGSQELYMPQLQRFITRMIRCKEKHGCWLPDCIHFREERTFSWSHTLEMKVFKQKRESESDYAEPIFLIFVLKDISERKQMEIRKETLLANISHEMRTPISAIIGLAGALVENESNPGRTRHLELIIGKGGVLPCGRLDPTRLSKKAPGSLPRRDRDVKVHIPDLDDPHDPVQDMIDPEFPDRFAAFRTENTSPVSYIPSNKAKKIMH</sequence>
<keyword evidence="2" id="KW-0418">Kinase</keyword>
<dbReference type="OrthoDB" id="437911at2759"/>
<dbReference type="EMBL" id="GG681416">
    <property type="protein sequence ID" value="EER04602.1"/>
    <property type="molecule type" value="Genomic_DNA"/>
</dbReference>
<feature type="domain" description="PAS" evidence="1">
    <location>
        <begin position="36"/>
        <end position="106"/>
    </location>
</feature>
<dbReference type="GO" id="GO:0000155">
    <property type="term" value="F:phosphorelay sensor kinase activity"/>
    <property type="evidence" value="ECO:0007669"/>
    <property type="project" value="InterPro"/>
</dbReference>
<evidence type="ECO:0000313" key="2">
    <source>
        <dbReference type="EMBL" id="EER04602.1"/>
    </source>
</evidence>
<dbReference type="RefSeq" id="XP_002772786.1">
    <property type="nucleotide sequence ID" value="XM_002772740.1"/>
</dbReference>
<dbReference type="Pfam" id="PF00512">
    <property type="entry name" value="HisKA"/>
    <property type="match status" value="1"/>
</dbReference>
<dbReference type="GeneID" id="9037655"/>
<accession>C5LF87</accession>
<dbReference type="Proteomes" id="UP000007800">
    <property type="component" value="Unassembled WGS sequence"/>
</dbReference>
<dbReference type="InParanoid" id="C5LF87"/>
<reference evidence="2 3" key="1">
    <citation type="submission" date="2008-07" db="EMBL/GenBank/DDBJ databases">
        <authorList>
            <person name="El-Sayed N."/>
            <person name="Caler E."/>
            <person name="Inman J."/>
            <person name="Amedeo P."/>
            <person name="Hass B."/>
            <person name="Wortman J."/>
        </authorList>
    </citation>
    <scope>NUCLEOTIDE SEQUENCE [LARGE SCALE GENOMIC DNA]</scope>
    <source>
        <strain evidence="3">ATCC 50983 / TXsc</strain>
    </source>
</reference>
<proteinExistence type="predicted"/>
<dbReference type="NCBIfam" id="TIGR00229">
    <property type="entry name" value="sensory_box"/>
    <property type="match status" value="1"/>
</dbReference>
<dbReference type="SUPFAM" id="SSF55785">
    <property type="entry name" value="PYP-like sensor domain (PAS domain)"/>
    <property type="match status" value="1"/>
</dbReference>
<dbReference type="PROSITE" id="PS50112">
    <property type="entry name" value="PAS"/>
    <property type="match status" value="1"/>
</dbReference>
<gene>
    <name evidence="2" type="ORF">Pmar_PMAR019636</name>
</gene>